<evidence type="ECO:0000256" key="1">
    <source>
        <dbReference type="ARBA" id="ARBA00008595"/>
    </source>
</evidence>
<evidence type="ECO:0000313" key="5">
    <source>
        <dbReference type="EMBL" id="MFC6036493.1"/>
    </source>
</evidence>
<keyword evidence="2" id="KW-0378">Hydrolase</keyword>
<dbReference type="InterPro" id="IPR002640">
    <property type="entry name" value="Arylesterase"/>
</dbReference>
<dbReference type="SUPFAM" id="SSF63829">
    <property type="entry name" value="Calcium-dependent phosphotriesterase"/>
    <property type="match status" value="1"/>
</dbReference>
<dbReference type="Pfam" id="PF01731">
    <property type="entry name" value="Arylesterase"/>
    <property type="match status" value="1"/>
</dbReference>
<dbReference type="InterPro" id="IPR051288">
    <property type="entry name" value="Serum_paraoxonase/arylesterase"/>
</dbReference>
<accession>A0ABW1KWL5</accession>
<keyword evidence="6" id="KW-1185">Reference proteome</keyword>
<dbReference type="RefSeq" id="WP_379882270.1">
    <property type="nucleotide sequence ID" value="NZ_JBHPON010000002.1"/>
</dbReference>
<proteinExistence type="inferred from homology"/>
<keyword evidence="3" id="KW-1015">Disulfide bond</keyword>
<comment type="similarity">
    <text evidence="1">Belongs to the paraoxonase family.</text>
</comment>
<evidence type="ECO:0000256" key="3">
    <source>
        <dbReference type="ARBA" id="ARBA00023157"/>
    </source>
</evidence>
<keyword evidence="4" id="KW-0325">Glycoprotein</keyword>
<gene>
    <name evidence="5" type="ORF">ACFMB1_13130</name>
</gene>
<evidence type="ECO:0000256" key="2">
    <source>
        <dbReference type="ARBA" id="ARBA00022801"/>
    </source>
</evidence>
<sequence>MRYWLILLAVLLGAGAAAGLRLREFNQFAPLEPVALARCEPVKGIAGPEDIEVDEAGSRAFISSLDRRVGAPDGVRGAIHVFNVDDPLSASGWRDRTGGVPEAFRPYGLSYFEEGETRRLFVVNEAANAVELYEVAENGDLNHLETFAERRLTSPNNVVAVGPRQFYVTNDVRPGRNAPIADLHFLMNIGSGEILYVDGDVWRVAAEGLRFANGLALSKDGLSLYAAETAGNALKIYERDPATGVLALSGTIPLGASPDNINVDGAGAVWVGALPKPLAVPRLARDADATAPSEVLRIGPDGAAHTVYRNDGGEQSAVTVAARVRNKLLIGALYEEKFLFCELPPSVR</sequence>
<dbReference type="Gene3D" id="2.120.10.30">
    <property type="entry name" value="TolB, C-terminal domain"/>
    <property type="match status" value="1"/>
</dbReference>
<dbReference type="InterPro" id="IPR011042">
    <property type="entry name" value="6-blade_b-propeller_TolB-like"/>
</dbReference>
<dbReference type="Proteomes" id="UP001596116">
    <property type="component" value="Unassembled WGS sequence"/>
</dbReference>
<evidence type="ECO:0000313" key="6">
    <source>
        <dbReference type="Proteomes" id="UP001596116"/>
    </source>
</evidence>
<name>A0ABW1KWL5_9PROT</name>
<dbReference type="PANTHER" id="PTHR11799">
    <property type="entry name" value="PARAOXONASE"/>
    <property type="match status" value="1"/>
</dbReference>
<dbReference type="EMBL" id="JBHPON010000002">
    <property type="protein sequence ID" value="MFC6036493.1"/>
    <property type="molecule type" value="Genomic_DNA"/>
</dbReference>
<protein>
    <submittedName>
        <fullName evidence="5">SMP-30/gluconolactonase/LRE family protein</fullName>
    </submittedName>
</protein>
<reference evidence="5 6" key="1">
    <citation type="submission" date="2024-09" db="EMBL/GenBank/DDBJ databases">
        <authorList>
            <person name="Zhang Z.-H."/>
        </authorList>
    </citation>
    <scope>NUCLEOTIDE SEQUENCE [LARGE SCALE GENOMIC DNA]</scope>
    <source>
        <strain evidence="5 6">HHTR114</strain>
    </source>
</reference>
<evidence type="ECO:0000256" key="4">
    <source>
        <dbReference type="ARBA" id="ARBA00023180"/>
    </source>
</evidence>
<comment type="caution">
    <text evidence="5">The sequence shown here is derived from an EMBL/GenBank/DDBJ whole genome shotgun (WGS) entry which is preliminary data.</text>
</comment>
<dbReference type="PANTHER" id="PTHR11799:SF12">
    <property type="entry name" value="PARAOXONASE-RELATED"/>
    <property type="match status" value="1"/>
</dbReference>
<organism evidence="5 6">
    <name type="scientific">Hyphococcus aureus</name>
    <dbReference type="NCBI Taxonomy" id="2666033"/>
    <lineage>
        <taxon>Bacteria</taxon>
        <taxon>Pseudomonadati</taxon>
        <taxon>Pseudomonadota</taxon>
        <taxon>Alphaproteobacteria</taxon>
        <taxon>Parvularculales</taxon>
        <taxon>Parvularculaceae</taxon>
        <taxon>Hyphococcus</taxon>
    </lineage>
</organism>